<dbReference type="PRINTS" id="PR00625">
    <property type="entry name" value="JDOMAIN"/>
</dbReference>
<keyword evidence="7" id="KW-1133">Transmembrane helix</keyword>
<accession>A0A9P1IA76</accession>
<dbReference type="GO" id="GO:0051087">
    <property type="term" value="F:protein-folding chaperone binding"/>
    <property type="evidence" value="ECO:0007669"/>
    <property type="project" value="TreeGrafter"/>
</dbReference>
<dbReference type="EMBL" id="CANHGI010000001">
    <property type="protein sequence ID" value="CAI5440436.1"/>
    <property type="molecule type" value="Genomic_DNA"/>
</dbReference>
<dbReference type="PROSITE" id="PS50005">
    <property type="entry name" value="TPR"/>
    <property type="match status" value="2"/>
</dbReference>
<feature type="repeat" description="TPR" evidence="4">
    <location>
        <begin position="387"/>
        <end position="420"/>
    </location>
</feature>
<dbReference type="GO" id="GO:0051787">
    <property type="term" value="F:misfolded protein binding"/>
    <property type="evidence" value="ECO:0007669"/>
    <property type="project" value="TreeGrafter"/>
</dbReference>
<feature type="coiled-coil region" evidence="5">
    <location>
        <begin position="407"/>
        <end position="440"/>
    </location>
</feature>
<dbReference type="InterPro" id="IPR036869">
    <property type="entry name" value="J_dom_sf"/>
</dbReference>
<keyword evidence="3" id="KW-0256">Endoplasmic reticulum</keyword>
<comment type="caution">
    <text evidence="9">The sequence shown here is derived from an EMBL/GenBank/DDBJ whole genome shotgun (WGS) entry which is preliminary data.</text>
</comment>
<feature type="repeat" description="TPR" evidence="4">
    <location>
        <begin position="236"/>
        <end position="269"/>
    </location>
</feature>
<dbReference type="OrthoDB" id="1726119at2759"/>
<feature type="coiled-coil region" evidence="5">
    <location>
        <begin position="173"/>
        <end position="200"/>
    </location>
</feature>
<keyword evidence="2" id="KW-0732">Signal</keyword>
<keyword evidence="5" id="KW-0175">Coiled coil</keyword>
<dbReference type="GO" id="GO:0034975">
    <property type="term" value="P:protein folding in endoplasmic reticulum"/>
    <property type="evidence" value="ECO:0007669"/>
    <property type="project" value="TreeGrafter"/>
</dbReference>
<evidence type="ECO:0000313" key="10">
    <source>
        <dbReference type="Proteomes" id="UP001152747"/>
    </source>
</evidence>
<evidence type="ECO:0000256" key="7">
    <source>
        <dbReference type="SAM" id="Phobius"/>
    </source>
</evidence>
<organism evidence="9 10">
    <name type="scientific">Caenorhabditis angaria</name>
    <dbReference type="NCBI Taxonomy" id="860376"/>
    <lineage>
        <taxon>Eukaryota</taxon>
        <taxon>Metazoa</taxon>
        <taxon>Ecdysozoa</taxon>
        <taxon>Nematoda</taxon>
        <taxon>Chromadorea</taxon>
        <taxon>Rhabditida</taxon>
        <taxon>Rhabditina</taxon>
        <taxon>Rhabditomorpha</taxon>
        <taxon>Rhabditoidea</taxon>
        <taxon>Rhabditidae</taxon>
        <taxon>Peloderinae</taxon>
        <taxon>Caenorhabditis</taxon>
    </lineage>
</organism>
<dbReference type="PANTHER" id="PTHR44140">
    <property type="entry name" value="LD25575P"/>
    <property type="match status" value="1"/>
</dbReference>
<keyword evidence="7" id="KW-0472">Membrane</keyword>
<dbReference type="PROSITE" id="PS50076">
    <property type="entry name" value="DNAJ_2"/>
    <property type="match status" value="1"/>
</dbReference>
<keyword evidence="10" id="KW-1185">Reference proteome</keyword>
<dbReference type="SMART" id="SM00028">
    <property type="entry name" value="TPR"/>
    <property type="match status" value="4"/>
</dbReference>
<keyword evidence="4" id="KW-0802">TPR repeat</keyword>
<feature type="transmembrane region" description="Helical" evidence="7">
    <location>
        <begin position="107"/>
        <end position="129"/>
    </location>
</feature>
<evidence type="ECO:0000256" key="1">
    <source>
        <dbReference type="ARBA" id="ARBA00004240"/>
    </source>
</evidence>
<dbReference type="InterPro" id="IPR051727">
    <property type="entry name" value="DnaJ_C3_Co-chaperones"/>
</dbReference>
<dbReference type="GO" id="GO:0005783">
    <property type="term" value="C:endoplasmic reticulum"/>
    <property type="evidence" value="ECO:0007669"/>
    <property type="project" value="UniProtKB-SubCell"/>
</dbReference>
<reference evidence="9" key="1">
    <citation type="submission" date="2022-11" db="EMBL/GenBank/DDBJ databases">
        <authorList>
            <person name="Kikuchi T."/>
        </authorList>
    </citation>
    <scope>NUCLEOTIDE SEQUENCE</scope>
    <source>
        <strain evidence="9">PS1010</strain>
    </source>
</reference>
<dbReference type="AlphaFoldDB" id="A0A9P1IA76"/>
<sequence>MSVIRQEVDRQNELLKEASTHIEVLKANYDIAMKCMAELRKRVEQLEMMKMDNGYFEDLLFNVTCSILFFILSFIEAYYSTGSWSNNCNDMGSDGFIHNGCRIVYEWAFAAFLTFILAIFYALSAFFSYRNRHSLHNGNFRSVVYHQNRLDERSKTLFVILESVASEQQKADILSKQGKLEEAEKIYEKLRNSEKLVEIRRIQNHLDEIEHAFENGDYEVAEEMIAGIIEDQKWNGELFKKRAKCAEMAGDFKKAVRNLKQLIKLSPDSTDLMHEVSQISYKIGDFDDSLKMIRECLKLNADHKECFAFYKTIKKLVKGVDSVKLSIESQNWEECLKTAEKTVKSFENAKSALQILSLKCHRESGNNQQTIIDATELLNSAENPFETEILHHRALVFLEESEFDDAIRDLKKMLENDEDNREFKELLRKAENAKVQAGKRDYYKILGVKRNAKKKEIVKAYRQLAQKWHPDNFKSEEEKKKAEKKFIDIAAAKEVLTDKEKREQFDNGIDPLDPGAAQNQQNHGHHGGFPHGFNPFGGNGGNFHFFYN</sequence>
<dbReference type="SUPFAM" id="SSF48452">
    <property type="entry name" value="TPR-like"/>
    <property type="match status" value="1"/>
</dbReference>
<gene>
    <name evidence="9" type="ORF">CAMP_LOCUS3073</name>
</gene>
<dbReference type="SUPFAM" id="SSF46565">
    <property type="entry name" value="Chaperone J-domain"/>
    <property type="match status" value="1"/>
</dbReference>
<dbReference type="CDD" id="cd06257">
    <property type="entry name" value="DnaJ"/>
    <property type="match status" value="1"/>
</dbReference>
<dbReference type="SMART" id="SM00271">
    <property type="entry name" value="DnaJ"/>
    <property type="match status" value="1"/>
</dbReference>
<evidence type="ECO:0000313" key="9">
    <source>
        <dbReference type="EMBL" id="CAI5440436.1"/>
    </source>
</evidence>
<keyword evidence="7" id="KW-0812">Transmembrane</keyword>
<dbReference type="Pfam" id="PF13174">
    <property type="entry name" value="TPR_6"/>
    <property type="match status" value="1"/>
</dbReference>
<dbReference type="Proteomes" id="UP001152747">
    <property type="component" value="Unassembled WGS sequence"/>
</dbReference>
<dbReference type="Gene3D" id="1.25.40.10">
    <property type="entry name" value="Tetratricopeptide repeat domain"/>
    <property type="match status" value="1"/>
</dbReference>
<name>A0A9P1IA76_9PELO</name>
<dbReference type="InterPro" id="IPR001623">
    <property type="entry name" value="DnaJ_domain"/>
</dbReference>
<dbReference type="PANTHER" id="PTHR44140:SF2">
    <property type="entry name" value="LD25575P"/>
    <property type="match status" value="1"/>
</dbReference>
<dbReference type="FunFam" id="1.10.287.110:FF:000015">
    <property type="entry name" value="dnaJ homolog subfamily C member 3"/>
    <property type="match status" value="1"/>
</dbReference>
<protein>
    <recommendedName>
        <fullName evidence="8">J domain-containing protein</fullName>
    </recommendedName>
</protein>
<feature type="region of interest" description="Disordered" evidence="6">
    <location>
        <begin position="505"/>
        <end position="533"/>
    </location>
</feature>
<evidence type="ECO:0000256" key="2">
    <source>
        <dbReference type="ARBA" id="ARBA00022729"/>
    </source>
</evidence>
<comment type="subcellular location">
    <subcellularLocation>
        <location evidence="1">Endoplasmic reticulum</location>
    </subcellularLocation>
</comment>
<dbReference type="Pfam" id="PF00226">
    <property type="entry name" value="DnaJ"/>
    <property type="match status" value="1"/>
</dbReference>
<evidence type="ECO:0000256" key="4">
    <source>
        <dbReference type="PROSITE-ProRule" id="PRU00339"/>
    </source>
</evidence>
<evidence type="ECO:0000256" key="3">
    <source>
        <dbReference type="ARBA" id="ARBA00022824"/>
    </source>
</evidence>
<dbReference type="InterPro" id="IPR011990">
    <property type="entry name" value="TPR-like_helical_dom_sf"/>
</dbReference>
<feature type="transmembrane region" description="Helical" evidence="7">
    <location>
        <begin position="59"/>
        <end position="79"/>
    </location>
</feature>
<dbReference type="Pfam" id="PF13181">
    <property type="entry name" value="TPR_8"/>
    <property type="match status" value="1"/>
</dbReference>
<dbReference type="InterPro" id="IPR019734">
    <property type="entry name" value="TPR_rpt"/>
</dbReference>
<evidence type="ECO:0000256" key="6">
    <source>
        <dbReference type="SAM" id="MobiDB-lite"/>
    </source>
</evidence>
<evidence type="ECO:0000259" key="8">
    <source>
        <dbReference type="PROSITE" id="PS50076"/>
    </source>
</evidence>
<dbReference type="Gene3D" id="1.10.287.110">
    <property type="entry name" value="DnaJ domain"/>
    <property type="match status" value="1"/>
</dbReference>
<feature type="domain" description="J" evidence="8">
    <location>
        <begin position="441"/>
        <end position="509"/>
    </location>
</feature>
<evidence type="ECO:0000256" key="5">
    <source>
        <dbReference type="SAM" id="Coils"/>
    </source>
</evidence>
<proteinExistence type="predicted"/>